<evidence type="ECO:0000313" key="2">
    <source>
        <dbReference type="EMBL" id="CEG31443.1"/>
    </source>
</evidence>
<dbReference type="EMBL" id="CCXW01000001">
    <property type="protein sequence ID" value="CEG31443.1"/>
    <property type="molecule type" value="Genomic_DNA"/>
</dbReference>
<protein>
    <recommendedName>
        <fullName evidence="1">Phage neck terminator protein gp12-like domain-containing protein</fullName>
    </recommendedName>
</protein>
<proteinExistence type="predicted"/>
<evidence type="ECO:0000259" key="1">
    <source>
        <dbReference type="Pfam" id="PF23961"/>
    </source>
</evidence>
<dbReference type="Proteomes" id="UP000182110">
    <property type="component" value="Unassembled WGS sequence"/>
</dbReference>
<reference evidence="2 3" key="1">
    <citation type="journal article" date="2014" name="Genome Announc.">
        <title>Genome Sequence of Bacillus simplex Strain P558, Isolated from a Human Fecal Sample.</title>
        <authorList>
            <person name="Croce O."/>
            <person name="Hugon P."/>
            <person name="Lagier J.C."/>
            <person name="Bibi F."/>
            <person name="Robert C."/>
            <person name="Azhar E.I."/>
            <person name="Raoult D."/>
            <person name="Fournier P.E."/>
        </authorList>
    </citation>
    <scope>NUCLEOTIDE SEQUENCE [LARGE SCALE GENOMIC DNA]</scope>
    <source>
        <strain evidence="2 3">P558</strain>
    </source>
</reference>
<dbReference type="NCBIfam" id="NF047498">
    <property type="entry name" value="LIC_12616_fam"/>
    <property type="match status" value="1"/>
</dbReference>
<sequence length="157" mass="17978">MIDYKAIVSAVNHELRKELPYIGIERMSTEKQPVYPFFTYTVTSPYLNVKTYRSGGETQTEDVEIVISYTWISEDSFEALSLAQQSASLLKATGTRQRLYEKGLAVVRIDGFGSRDNFISIEVERQVGFDLRLRIRHSDVKEMEAIEEVTLTTETQP</sequence>
<feature type="domain" description="Phage neck terminator protein gp12-like" evidence="1">
    <location>
        <begin position="25"/>
        <end position="152"/>
    </location>
</feature>
<accession>A0AAN2PF86</accession>
<evidence type="ECO:0000313" key="3">
    <source>
        <dbReference type="Proteomes" id="UP000182110"/>
    </source>
</evidence>
<dbReference type="AlphaFoldDB" id="A0AAN2PF86"/>
<name>A0AAN2PF86_9BACI</name>
<keyword evidence="3" id="KW-1185">Reference proteome</keyword>
<gene>
    <name evidence="2" type="ORF">BN1180_01587</name>
</gene>
<organism evidence="2 3">
    <name type="scientific">Peribacillus simplex</name>
    <dbReference type="NCBI Taxonomy" id="1478"/>
    <lineage>
        <taxon>Bacteria</taxon>
        <taxon>Bacillati</taxon>
        <taxon>Bacillota</taxon>
        <taxon>Bacilli</taxon>
        <taxon>Bacillales</taxon>
        <taxon>Bacillaceae</taxon>
        <taxon>Peribacillus</taxon>
    </lineage>
</organism>
<dbReference type="Pfam" id="PF23961">
    <property type="entry name" value="Phage_tail_terminator_9"/>
    <property type="match status" value="1"/>
</dbReference>
<dbReference type="InterPro" id="IPR057087">
    <property type="entry name" value="Gp12-like"/>
</dbReference>
<comment type="caution">
    <text evidence="2">The sequence shown here is derived from an EMBL/GenBank/DDBJ whole genome shotgun (WGS) entry which is preliminary data.</text>
</comment>
<dbReference type="RefSeq" id="WP_081088540.1">
    <property type="nucleotide sequence ID" value="NZ_CCXW01000001.1"/>
</dbReference>